<dbReference type="Proteomes" id="UP000006402">
    <property type="component" value="Unassembled WGS sequence"/>
</dbReference>
<evidence type="ECO:0000313" key="1">
    <source>
        <dbReference type="EMBL" id="EJX54173.1"/>
    </source>
</evidence>
<gene>
    <name evidence="1" type="ORF">HMPREF1378_00839</name>
</gene>
<comment type="caution">
    <text evidence="1">The sequence shown here is derived from an EMBL/GenBank/DDBJ whole genome shotgun (WGS) entry which is preliminary data.</text>
</comment>
<evidence type="ECO:0000313" key="2">
    <source>
        <dbReference type="Proteomes" id="UP000006402"/>
    </source>
</evidence>
<sequence length="48" mass="5513">MLLLLFLNHHSIAKTNLFVNVFHTVCLPFLKMIRLADFLAVIPASLLY</sequence>
<organism evidence="1 2">
    <name type="scientific">Enterococcus faecium R496</name>
    <dbReference type="NCBI Taxonomy" id="1134836"/>
    <lineage>
        <taxon>Bacteria</taxon>
        <taxon>Bacillati</taxon>
        <taxon>Bacillota</taxon>
        <taxon>Bacilli</taxon>
        <taxon>Lactobacillales</taxon>
        <taxon>Enterococcaceae</taxon>
        <taxon>Enterococcus</taxon>
    </lineage>
</organism>
<reference evidence="1 2" key="1">
    <citation type="submission" date="2012-04" db="EMBL/GenBank/DDBJ databases">
        <authorList>
            <person name="Weinstock G."/>
            <person name="Sodergren E."/>
            <person name="Lobos E.A."/>
            <person name="Fulton L."/>
            <person name="Fulton R."/>
            <person name="Courtney L."/>
            <person name="Fronick C."/>
            <person name="O'Laughlin M."/>
            <person name="Godfrey J."/>
            <person name="Wilson R.M."/>
            <person name="Miner T."/>
            <person name="Farmer C."/>
            <person name="Delehaunty K."/>
            <person name="Cordes M."/>
            <person name="Minx P."/>
            <person name="Tomlinson C."/>
            <person name="Chen J."/>
            <person name="Wollam A."/>
            <person name="Pepin K.H."/>
            <person name="Bhonagiri V."/>
            <person name="Zhang X."/>
            <person name="Suruliraj S."/>
            <person name="Warren W."/>
            <person name="Mitreva M."/>
            <person name="Mardis E.R."/>
            <person name="Wilson R.K."/>
        </authorList>
    </citation>
    <scope>NUCLEOTIDE SEQUENCE [LARGE SCALE GENOMIC DNA]</scope>
    <source>
        <strain evidence="1 2">R496</strain>
    </source>
</reference>
<protein>
    <submittedName>
        <fullName evidence="1">Uncharacterized protein</fullName>
    </submittedName>
</protein>
<name>A0AAV3GX48_ENTFC</name>
<dbReference type="EMBL" id="AMAH01000067">
    <property type="protein sequence ID" value="EJX54173.1"/>
    <property type="molecule type" value="Genomic_DNA"/>
</dbReference>
<accession>A0AAV3GX48</accession>
<proteinExistence type="predicted"/>
<dbReference type="AlphaFoldDB" id="A0AAV3GX48"/>